<evidence type="ECO:0008006" key="4">
    <source>
        <dbReference type="Google" id="ProtNLM"/>
    </source>
</evidence>
<dbReference type="RefSeq" id="WP_173197260.1">
    <property type="nucleotide sequence ID" value="NZ_JABFCX010000002.1"/>
</dbReference>
<comment type="caution">
    <text evidence="2">The sequence shown here is derived from an EMBL/GenBank/DDBJ whole genome shotgun (WGS) entry which is preliminary data.</text>
</comment>
<evidence type="ECO:0000313" key="3">
    <source>
        <dbReference type="Proteomes" id="UP000536835"/>
    </source>
</evidence>
<reference evidence="2 3" key="1">
    <citation type="submission" date="2020-05" db="EMBL/GenBank/DDBJ databases">
        <title>Parvularcula mediterraneae sp. nov., isolated from polypropylene straw from shallow seawater of the seashore of Laganas in Zakynthos island, Greece.</title>
        <authorList>
            <person name="Szabo I."/>
            <person name="Al-Omari J."/>
            <person name="Rado J."/>
            <person name="Szerdahelyi G.S."/>
        </authorList>
    </citation>
    <scope>NUCLEOTIDE SEQUENCE [LARGE SCALE GENOMIC DNA]</scope>
    <source>
        <strain evidence="2 3">ZS-1/3</strain>
    </source>
</reference>
<gene>
    <name evidence="2" type="ORF">HK107_04865</name>
</gene>
<proteinExistence type="predicted"/>
<sequence length="214" mass="22325">MRSLLTGLACAGMLATTGHAAVFNTYEGDQAGFLAALGGAPLTLQDFSAFNNGDDLLGAQILPDLFAGTSGSQLTVFGSNKSMFGQSRNDEVFSYSLVSELGYTALGFDIRSFDPDTPGPIEVVIGFADGMSTSLDLFPDNAVEGDPYFFGILASSPIVRLVLFEGPETDGDCCEEVSLDDFIAAQAQIPVPGAALLFLSALGAASVRSRLRKA</sequence>
<evidence type="ECO:0000313" key="2">
    <source>
        <dbReference type="EMBL" id="NNU15647.1"/>
    </source>
</evidence>
<dbReference type="Proteomes" id="UP000536835">
    <property type="component" value="Unassembled WGS sequence"/>
</dbReference>
<dbReference type="EMBL" id="JABFCX010000002">
    <property type="protein sequence ID" value="NNU15647.1"/>
    <property type="molecule type" value="Genomic_DNA"/>
</dbReference>
<protein>
    <recommendedName>
        <fullName evidence="4">PEP-CTERM sorting domain-containing protein</fullName>
    </recommendedName>
</protein>
<accession>A0A7Y3RKB4</accession>
<name>A0A7Y3RKB4_9PROT</name>
<keyword evidence="1" id="KW-0732">Signal</keyword>
<feature type="signal peptide" evidence="1">
    <location>
        <begin position="1"/>
        <end position="20"/>
    </location>
</feature>
<dbReference type="AlphaFoldDB" id="A0A7Y3RKB4"/>
<evidence type="ECO:0000256" key="1">
    <source>
        <dbReference type="SAM" id="SignalP"/>
    </source>
</evidence>
<keyword evidence="3" id="KW-1185">Reference proteome</keyword>
<organism evidence="2 3">
    <name type="scientific">Parvularcula mediterranea</name>
    <dbReference type="NCBI Taxonomy" id="2732508"/>
    <lineage>
        <taxon>Bacteria</taxon>
        <taxon>Pseudomonadati</taxon>
        <taxon>Pseudomonadota</taxon>
        <taxon>Alphaproteobacteria</taxon>
        <taxon>Parvularculales</taxon>
        <taxon>Parvularculaceae</taxon>
        <taxon>Parvularcula</taxon>
    </lineage>
</organism>
<feature type="chain" id="PRO_5031284320" description="PEP-CTERM sorting domain-containing protein" evidence="1">
    <location>
        <begin position="21"/>
        <end position="214"/>
    </location>
</feature>